<sequence>PYGRHHVLRTGRSELMVEIPDAMLAAVTRDDAHLQLVRDLGLRSYMAVPLTARDAIVGVITLVAAESGRRYGASDLALAEDLARRSAIAIDQARIVRELTESREQLEEQAAELEMTNQQLQEQQVELEAQAEELQVTTEELMQRTDELEHAREDLTRIFEQAPVGISVVRGRDLVYELANPKYREIMNGRTLVGRPVGEAVPELAAEARGIIARVVESGQPFVADELCVPLDRDGDGEPEPYYFNLVYHPVADHDGTPDGVVTVIVEVTELVRARREAERLQREAQAANAAKSEFLAAMSHELRTPLNAVTGYADLLDMGIRGAMTEEQRVDLGRIKRSGEHLLRLINDILQFAKIEAGQLEFRIDDVPLDDALVDLETLVAPQVHAKGLTYEFAPCATDDGEPVAARADRDKLQQIALNLLSNAIKATAGGGEIRLECEVAPAGTAADERVLVRVRDTGVGIPPEKLQSIFDPFVQVERKLNRPSEGVGLGLAISRDLARGMGGDLTAESVVGRGSVFTLSLPRAARVTAAR</sequence>
<dbReference type="SMART" id="SM00388">
    <property type="entry name" value="HisKA"/>
    <property type="match status" value="1"/>
</dbReference>
<protein>
    <recommendedName>
        <fullName evidence="2">histidine kinase</fullName>
        <ecNumber evidence="2">2.7.13.3</ecNumber>
    </recommendedName>
</protein>
<dbReference type="InterPro" id="IPR050736">
    <property type="entry name" value="Sensor_HK_Regulatory"/>
</dbReference>
<dbReference type="InterPro" id="IPR013656">
    <property type="entry name" value="PAS_4"/>
</dbReference>
<feature type="domain" description="Histidine kinase" evidence="8">
    <location>
        <begin position="298"/>
        <end position="527"/>
    </location>
</feature>
<dbReference type="PROSITE" id="PS50109">
    <property type="entry name" value="HIS_KIN"/>
    <property type="match status" value="1"/>
</dbReference>
<dbReference type="InterPro" id="IPR029016">
    <property type="entry name" value="GAF-like_dom_sf"/>
</dbReference>
<dbReference type="PANTHER" id="PTHR43711:SF26">
    <property type="entry name" value="SENSOR HISTIDINE KINASE RCSC"/>
    <property type="match status" value="1"/>
</dbReference>
<evidence type="ECO:0000256" key="3">
    <source>
        <dbReference type="ARBA" id="ARBA00022553"/>
    </source>
</evidence>
<dbReference type="InterPro" id="IPR005467">
    <property type="entry name" value="His_kinase_dom"/>
</dbReference>
<dbReference type="AlphaFoldDB" id="A0A6J4KEC6"/>
<dbReference type="Gene3D" id="1.10.287.130">
    <property type="match status" value="1"/>
</dbReference>
<dbReference type="SUPFAM" id="SSF55781">
    <property type="entry name" value="GAF domain-like"/>
    <property type="match status" value="1"/>
</dbReference>
<evidence type="ECO:0000256" key="1">
    <source>
        <dbReference type="ARBA" id="ARBA00000085"/>
    </source>
</evidence>
<dbReference type="PANTHER" id="PTHR43711">
    <property type="entry name" value="TWO-COMPONENT HISTIDINE KINASE"/>
    <property type="match status" value="1"/>
</dbReference>
<dbReference type="InterPro" id="IPR003018">
    <property type="entry name" value="GAF"/>
</dbReference>
<feature type="coiled-coil region" evidence="7">
    <location>
        <begin position="89"/>
        <end position="154"/>
    </location>
</feature>
<name>A0A6J4KEC6_9BACT</name>
<dbReference type="CDD" id="cd16922">
    <property type="entry name" value="HATPase_EvgS-ArcB-TorS-like"/>
    <property type="match status" value="1"/>
</dbReference>
<dbReference type="GO" id="GO:0000155">
    <property type="term" value="F:phosphorelay sensor kinase activity"/>
    <property type="evidence" value="ECO:0007669"/>
    <property type="project" value="InterPro"/>
</dbReference>
<dbReference type="Gene3D" id="3.30.450.20">
    <property type="entry name" value="PAS domain"/>
    <property type="match status" value="1"/>
</dbReference>
<dbReference type="Gene3D" id="3.30.450.40">
    <property type="match status" value="1"/>
</dbReference>
<organism evidence="9">
    <name type="scientific">uncultured Gemmatimonadaceae bacterium</name>
    <dbReference type="NCBI Taxonomy" id="246130"/>
    <lineage>
        <taxon>Bacteria</taxon>
        <taxon>Pseudomonadati</taxon>
        <taxon>Gemmatimonadota</taxon>
        <taxon>Gemmatimonadia</taxon>
        <taxon>Gemmatimonadales</taxon>
        <taxon>Gemmatimonadaceae</taxon>
        <taxon>environmental samples</taxon>
    </lineage>
</organism>
<evidence type="ECO:0000259" key="8">
    <source>
        <dbReference type="PROSITE" id="PS50109"/>
    </source>
</evidence>
<feature type="coiled-coil region" evidence="7">
    <location>
        <begin position="264"/>
        <end position="298"/>
    </location>
</feature>
<dbReference type="InterPro" id="IPR036097">
    <property type="entry name" value="HisK_dim/P_sf"/>
</dbReference>
<dbReference type="InterPro" id="IPR035965">
    <property type="entry name" value="PAS-like_dom_sf"/>
</dbReference>
<keyword evidence="7" id="KW-0175">Coiled coil</keyword>
<dbReference type="Pfam" id="PF08448">
    <property type="entry name" value="PAS_4"/>
    <property type="match status" value="1"/>
</dbReference>
<dbReference type="Gene3D" id="3.30.565.10">
    <property type="entry name" value="Histidine kinase-like ATPase, C-terminal domain"/>
    <property type="match status" value="1"/>
</dbReference>
<dbReference type="InterPro" id="IPR003661">
    <property type="entry name" value="HisK_dim/P_dom"/>
</dbReference>
<dbReference type="SUPFAM" id="SSF55874">
    <property type="entry name" value="ATPase domain of HSP90 chaperone/DNA topoisomerase II/histidine kinase"/>
    <property type="match status" value="1"/>
</dbReference>
<dbReference type="InterPro" id="IPR036890">
    <property type="entry name" value="HATPase_C_sf"/>
</dbReference>
<dbReference type="Pfam" id="PF00512">
    <property type="entry name" value="HisKA"/>
    <property type="match status" value="1"/>
</dbReference>
<proteinExistence type="predicted"/>
<evidence type="ECO:0000256" key="2">
    <source>
        <dbReference type="ARBA" id="ARBA00012438"/>
    </source>
</evidence>
<gene>
    <name evidence="9" type="ORF">AVDCRST_MAG11-1013</name>
</gene>
<dbReference type="PRINTS" id="PR00344">
    <property type="entry name" value="BCTRLSENSOR"/>
</dbReference>
<dbReference type="Pfam" id="PF02518">
    <property type="entry name" value="HATPase_c"/>
    <property type="match status" value="1"/>
</dbReference>
<evidence type="ECO:0000313" key="9">
    <source>
        <dbReference type="EMBL" id="CAA9303643.1"/>
    </source>
</evidence>
<evidence type="ECO:0000256" key="7">
    <source>
        <dbReference type="SAM" id="Coils"/>
    </source>
</evidence>
<evidence type="ECO:0000256" key="5">
    <source>
        <dbReference type="ARBA" id="ARBA00022777"/>
    </source>
</evidence>
<dbReference type="SMART" id="SM00387">
    <property type="entry name" value="HATPase_c"/>
    <property type="match status" value="1"/>
</dbReference>
<accession>A0A6J4KEC6</accession>
<feature type="non-terminal residue" evidence="9">
    <location>
        <position position="1"/>
    </location>
</feature>
<dbReference type="SUPFAM" id="SSF47384">
    <property type="entry name" value="Homodimeric domain of signal transducing histidine kinase"/>
    <property type="match status" value="1"/>
</dbReference>
<dbReference type="Pfam" id="PF01590">
    <property type="entry name" value="GAF"/>
    <property type="match status" value="1"/>
</dbReference>
<keyword evidence="5" id="KW-0418">Kinase</keyword>
<dbReference type="InterPro" id="IPR003594">
    <property type="entry name" value="HATPase_dom"/>
</dbReference>
<dbReference type="EC" id="2.7.13.3" evidence="2"/>
<keyword evidence="3" id="KW-0597">Phosphoprotein</keyword>
<evidence type="ECO:0000256" key="6">
    <source>
        <dbReference type="ARBA" id="ARBA00023012"/>
    </source>
</evidence>
<keyword evidence="6" id="KW-0902">Two-component regulatory system</keyword>
<dbReference type="InterPro" id="IPR004358">
    <property type="entry name" value="Sig_transdc_His_kin-like_C"/>
</dbReference>
<dbReference type="EMBL" id="CADCTU010000228">
    <property type="protein sequence ID" value="CAA9303643.1"/>
    <property type="molecule type" value="Genomic_DNA"/>
</dbReference>
<dbReference type="SUPFAM" id="SSF55785">
    <property type="entry name" value="PYP-like sensor domain (PAS domain)"/>
    <property type="match status" value="1"/>
</dbReference>
<keyword evidence="4" id="KW-0808">Transferase</keyword>
<comment type="catalytic activity">
    <reaction evidence="1">
        <text>ATP + protein L-histidine = ADP + protein N-phospho-L-histidine.</text>
        <dbReference type="EC" id="2.7.13.3"/>
    </reaction>
</comment>
<evidence type="ECO:0000256" key="4">
    <source>
        <dbReference type="ARBA" id="ARBA00022679"/>
    </source>
</evidence>
<dbReference type="CDD" id="cd00082">
    <property type="entry name" value="HisKA"/>
    <property type="match status" value="1"/>
</dbReference>
<reference evidence="9" key="1">
    <citation type="submission" date="2020-02" db="EMBL/GenBank/DDBJ databases">
        <authorList>
            <person name="Meier V. D."/>
        </authorList>
    </citation>
    <scope>NUCLEOTIDE SEQUENCE</scope>
    <source>
        <strain evidence="9">AVDCRST_MAG11</strain>
    </source>
</reference>